<evidence type="ECO:0000313" key="2">
    <source>
        <dbReference type="EMBL" id="SOQ42859.1"/>
    </source>
</evidence>
<dbReference type="EMBL" id="ODYU01003723">
    <property type="protein sequence ID" value="SOQ42859.1"/>
    <property type="molecule type" value="Genomic_DNA"/>
</dbReference>
<proteinExistence type="predicted"/>
<dbReference type="AlphaFoldDB" id="A0A2H1VPV7"/>
<organism evidence="2">
    <name type="scientific">Spodoptera frugiperda</name>
    <name type="common">Fall armyworm</name>
    <dbReference type="NCBI Taxonomy" id="7108"/>
    <lineage>
        <taxon>Eukaryota</taxon>
        <taxon>Metazoa</taxon>
        <taxon>Ecdysozoa</taxon>
        <taxon>Arthropoda</taxon>
        <taxon>Hexapoda</taxon>
        <taxon>Insecta</taxon>
        <taxon>Pterygota</taxon>
        <taxon>Neoptera</taxon>
        <taxon>Endopterygota</taxon>
        <taxon>Lepidoptera</taxon>
        <taxon>Glossata</taxon>
        <taxon>Ditrysia</taxon>
        <taxon>Noctuoidea</taxon>
        <taxon>Noctuidae</taxon>
        <taxon>Amphipyrinae</taxon>
        <taxon>Spodoptera</taxon>
    </lineage>
</organism>
<gene>
    <name evidence="2" type="ORF">SFRICE_011894</name>
</gene>
<protein>
    <submittedName>
        <fullName evidence="2">SFRICE_011894</fullName>
    </submittedName>
</protein>
<reference evidence="2" key="1">
    <citation type="submission" date="2016-07" db="EMBL/GenBank/DDBJ databases">
        <authorList>
            <person name="Bretaudeau A."/>
        </authorList>
    </citation>
    <scope>NUCLEOTIDE SEQUENCE</scope>
    <source>
        <strain evidence="2">Rice</strain>
        <tissue evidence="2">Whole body</tissue>
    </source>
</reference>
<feature type="region of interest" description="Disordered" evidence="1">
    <location>
        <begin position="1"/>
        <end position="22"/>
    </location>
</feature>
<sequence length="90" mass="10315">MPNLCSGMVGRNSHKTNGQNQSTIIFTDKLVDGSLNGKQWSPPKDTRNSSDVTKNLNEELLGRKPVRHDYLVWPKDTPFLRELYSLFPKR</sequence>
<accession>A0A2H1VPV7</accession>
<name>A0A2H1VPV7_SPOFR</name>
<evidence type="ECO:0000256" key="1">
    <source>
        <dbReference type="SAM" id="MobiDB-lite"/>
    </source>
</evidence>